<protein>
    <recommendedName>
        <fullName evidence="2">histidine kinase</fullName>
        <ecNumber evidence="2">2.7.13.3</ecNumber>
    </recommendedName>
</protein>
<dbReference type="Gene3D" id="2.60.120.10">
    <property type="entry name" value="Jelly Rolls"/>
    <property type="match status" value="1"/>
</dbReference>
<feature type="domain" description="Histidine kinase" evidence="6">
    <location>
        <begin position="261"/>
        <end position="462"/>
    </location>
</feature>
<gene>
    <name evidence="7" type="ORF">G7B40_002815</name>
</gene>
<organism evidence="7 8">
    <name type="scientific">Aetokthonos hydrillicola Thurmond2011</name>
    <dbReference type="NCBI Taxonomy" id="2712845"/>
    <lineage>
        <taxon>Bacteria</taxon>
        <taxon>Bacillati</taxon>
        <taxon>Cyanobacteriota</taxon>
        <taxon>Cyanophyceae</taxon>
        <taxon>Nostocales</taxon>
        <taxon>Hapalosiphonaceae</taxon>
        <taxon>Aetokthonos</taxon>
    </lineage>
</organism>
<dbReference type="PRINTS" id="PR00344">
    <property type="entry name" value="BCTRLSENSOR"/>
</dbReference>
<evidence type="ECO:0000256" key="3">
    <source>
        <dbReference type="ARBA" id="ARBA00022777"/>
    </source>
</evidence>
<comment type="caution">
    <text evidence="7">The sequence shown here is derived from an EMBL/GenBank/DDBJ whole genome shotgun (WGS) entry which is preliminary data.</text>
</comment>
<dbReference type="SMART" id="SM00387">
    <property type="entry name" value="HATPase_c"/>
    <property type="match status" value="1"/>
</dbReference>
<keyword evidence="7" id="KW-0067">ATP-binding</keyword>
<keyword evidence="3" id="KW-0418">Kinase</keyword>
<comment type="catalytic activity">
    <reaction evidence="1">
        <text>ATP + protein L-histidine = ADP + protein N-phospho-L-histidine.</text>
        <dbReference type="EC" id="2.7.13.3"/>
    </reaction>
</comment>
<evidence type="ECO:0000313" key="7">
    <source>
        <dbReference type="EMBL" id="MDR9893520.1"/>
    </source>
</evidence>
<dbReference type="InterPro" id="IPR036890">
    <property type="entry name" value="HATPase_C_sf"/>
</dbReference>
<dbReference type="InterPro" id="IPR018490">
    <property type="entry name" value="cNMP-bd_dom_sf"/>
</dbReference>
<dbReference type="SUPFAM" id="SSF51206">
    <property type="entry name" value="cAMP-binding domain-like"/>
    <property type="match status" value="1"/>
</dbReference>
<dbReference type="InterPro" id="IPR000595">
    <property type="entry name" value="cNMP-bd_dom"/>
</dbReference>
<reference evidence="8" key="1">
    <citation type="journal article" date="2021" name="Science">
        <title>Hunting the eagle killer: A cyanobacterial neurotoxin causes vacuolar myelinopathy.</title>
        <authorList>
            <person name="Breinlinger S."/>
            <person name="Phillips T.J."/>
            <person name="Haram B.N."/>
            <person name="Mares J."/>
            <person name="Martinez Yerena J.A."/>
            <person name="Hrouzek P."/>
            <person name="Sobotka R."/>
            <person name="Henderson W.M."/>
            <person name="Schmieder P."/>
            <person name="Williams S.M."/>
            <person name="Lauderdale J.D."/>
            <person name="Wilde H.D."/>
            <person name="Gerrin W."/>
            <person name="Kust A."/>
            <person name="Washington J.W."/>
            <person name="Wagner C."/>
            <person name="Geier B."/>
            <person name="Liebeke M."/>
            <person name="Enke H."/>
            <person name="Niedermeyer T.H.J."/>
            <person name="Wilde S.B."/>
        </authorList>
    </citation>
    <scope>NUCLEOTIDE SEQUENCE [LARGE SCALE GENOMIC DNA]</scope>
    <source>
        <strain evidence="8">Thurmond2011</strain>
    </source>
</reference>
<dbReference type="EC" id="2.7.13.3" evidence="2"/>
<evidence type="ECO:0000259" key="6">
    <source>
        <dbReference type="PROSITE" id="PS50109"/>
    </source>
</evidence>
<evidence type="ECO:0000256" key="4">
    <source>
        <dbReference type="ARBA" id="ARBA00023012"/>
    </source>
</evidence>
<evidence type="ECO:0000256" key="2">
    <source>
        <dbReference type="ARBA" id="ARBA00012438"/>
    </source>
</evidence>
<dbReference type="RefSeq" id="WP_208345056.1">
    <property type="nucleotide sequence ID" value="NZ_CAWQFN010000578.1"/>
</dbReference>
<dbReference type="PROSITE" id="PS50042">
    <property type="entry name" value="CNMP_BINDING_3"/>
    <property type="match status" value="1"/>
</dbReference>
<dbReference type="Pfam" id="PF02518">
    <property type="entry name" value="HATPase_c"/>
    <property type="match status" value="1"/>
</dbReference>
<dbReference type="PANTHER" id="PTHR43065">
    <property type="entry name" value="SENSOR HISTIDINE KINASE"/>
    <property type="match status" value="1"/>
</dbReference>
<dbReference type="Gene3D" id="3.30.565.10">
    <property type="entry name" value="Histidine kinase-like ATPase, C-terminal domain"/>
    <property type="match status" value="1"/>
</dbReference>
<dbReference type="PANTHER" id="PTHR43065:SF48">
    <property type="entry name" value="HISTIDINE KINASE"/>
    <property type="match status" value="1"/>
</dbReference>
<evidence type="ECO:0000313" key="8">
    <source>
        <dbReference type="Proteomes" id="UP000667802"/>
    </source>
</evidence>
<dbReference type="GO" id="GO:0000160">
    <property type="term" value="P:phosphorelay signal transduction system"/>
    <property type="evidence" value="ECO:0007669"/>
    <property type="project" value="UniProtKB-KW"/>
</dbReference>
<dbReference type="InterPro" id="IPR014710">
    <property type="entry name" value="RmlC-like_jellyroll"/>
</dbReference>
<keyword evidence="7" id="KW-0547">Nucleotide-binding</keyword>
<dbReference type="Pfam" id="PF00027">
    <property type="entry name" value="cNMP_binding"/>
    <property type="match status" value="1"/>
</dbReference>
<dbReference type="CDD" id="cd00038">
    <property type="entry name" value="CAP_ED"/>
    <property type="match status" value="1"/>
</dbReference>
<dbReference type="Gene3D" id="1.10.287.130">
    <property type="match status" value="1"/>
</dbReference>
<dbReference type="AlphaFoldDB" id="A0AAP5I6T5"/>
<dbReference type="GO" id="GO:0005524">
    <property type="term" value="F:ATP binding"/>
    <property type="evidence" value="ECO:0007669"/>
    <property type="project" value="UniProtKB-KW"/>
</dbReference>
<dbReference type="EMBL" id="JAALHA020000001">
    <property type="protein sequence ID" value="MDR9893520.1"/>
    <property type="molecule type" value="Genomic_DNA"/>
</dbReference>
<dbReference type="GO" id="GO:0004673">
    <property type="term" value="F:protein histidine kinase activity"/>
    <property type="evidence" value="ECO:0007669"/>
    <property type="project" value="UniProtKB-EC"/>
</dbReference>
<dbReference type="InterPro" id="IPR003594">
    <property type="entry name" value="HATPase_dom"/>
</dbReference>
<name>A0AAP5I6T5_9CYAN</name>
<accession>A0AAP5I6T5</accession>
<dbReference type="InterPro" id="IPR004358">
    <property type="entry name" value="Sig_transdc_His_kin-like_C"/>
</dbReference>
<keyword evidence="8" id="KW-1185">Reference proteome</keyword>
<feature type="domain" description="Cyclic nucleotide-binding" evidence="5">
    <location>
        <begin position="10"/>
        <end position="130"/>
    </location>
</feature>
<proteinExistence type="predicted"/>
<dbReference type="Proteomes" id="UP000667802">
    <property type="component" value="Unassembled WGS sequence"/>
</dbReference>
<dbReference type="SUPFAM" id="SSF55874">
    <property type="entry name" value="ATPase domain of HSP90 chaperone/DNA topoisomerase II/histidine kinase"/>
    <property type="match status" value="1"/>
</dbReference>
<keyword evidence="4" id="KW-0902">Two-component regulatory system</keyword>
<dbReference type="InterPro" id="IPR005467">
    <property type="entry name" value="His_kinase_dom"/>
</dbReference>
<evidence type="ECO:0000259" key="5">
    <source>
        <dbReference type="PROSITE" id="PS50042"/>
    </source>
</evidence>
<dbReference type="SMART" id="SM00100">
    <property type="entry name" value="cNMP"/>
    <property type="match status" value="1"/>
</dbReference>
<dbReference type="PROSITE" id="PS50109">
    <property type="entry name" value="HIS_KIN"/>
    <property type="match status" value="1"/>
</dbReference>
<keyword evidence="3" id="KW-0808">Transferase</keyword>
<evidence type="ECO:0000256" key="1">
    <source>
        <dbReference type="ARBA" id="ARBA00000085"/>
    </source>
</evidence>
<sequence>MLDALRQVSLFARLTNEQLEWLSERSQDLRLVAGEYMAFEGELLKHFYVLVEGEIESTKKIGNTEKHVMKFEPGAYTGHELILLDIPNFRVSMRAVKASYLLAWSIDTFWEMLTICPSITRELLIITAQRVEILQSMSQHHEKLIALGTLAAGVAHELNNPASAVSRGTRHLQEIFQQLPALSLELNQKHMTREQMLFVNNLVHNAIIHTKSSFYLDPLGQSDQEEEVATWLDLHHVPEPWKMAPTLVWAGLDTKTLDNIVEQMDSQSPLSEMLTWTEALLTGVELLDEIDKSSGRISELVKAIKEYSYMHQAQLQQVDIHQGIESTLTILGHKLKHGITLIRNYDRSLPRIHTYGSELNQVWTNLIDNAIDAMDGQGEIKIRTARENDCCMLVEVADNGPGIPAEIQDRIFEPFFTTKGVGKGTGLGLVISYRIVEKHKGDIRLSSEPGNTRFQVILPIVFTQTTTECQILPREHSGMRSAHTSLQNVWNDHMAEMF</sequence>